<gene>
    <name evidence="1" type="ORF">CGGC5_v016449</name>
</gene>
<dbReference type="RefSeq" id="XP_066007150.1">
    <property type="nucleotide sequence ID" value="XM_066153520.1"/>
</dbReference>
<dbReference type="InParanoid" id="A0A7J6IEP8"/>
<comment type="caution">
    <text evidence="1">The sequence shown here is derived from an EMBL/GenBank/DDBJ whole genome shotgun (WGS) entry which is preliminary data.</text>
</comment>
<name>A0A7J6IEP8_COLFN</name>
<dbReference type="GeneID" id="90980543"/>
<evidence type="ECO:0000313" key="1">
    <source>
        <dbReference type="EMBL" id="KAF4474890.1"/>
    </source>
</evidence>
<reference evidence="1 2" key="2">
    <citation type="submission" date="2020-04" db="EMBL/GenBank/DDBJ databases">
        <title>Genome sequencing and assembly of multiple isolates from the Colletotrichum gloeosporioides species complex.</title>
        <authorList>
            <person name="Gan P."/>
            <person name="Shirasu K."/>
        </authorList>
    </citation>
    <scope>NUCLEOTIDE SEQUENCE [LARGE SCALE GENOMIC DNA]</scope>
    <source>
        <strain evidence="1 2">Nara gc5</strain>
    </source>
</reference>
<accession>A0A7J6IEP8</accession>
<reference evidence="1 2" key="1">
    <citation type="submission" date="2012-08" db="EMBL/GenBank/DDBJ databases">
        <authorList>
            <person name="Gan P.H.P."/>
            <person name="Ikeda K."/>
            <person name="Irieda H."/>
            <person name="Narusaka M."/>
            <person name="O'Connell R.J."/>
            <person name="Narusaka Y."/>
            <person name="Takano Y."/>
            <person name="Kubo Y."/>
            <person name="Shirasu K."/>
        </authorList>
    </citation>
    <scope>NUCLEOTIDE SEQUENCE [LARGE SCALE GENOMIC DNA]</scope>
    <source>
        <strain evidence="1 2">Nara gc5</strain>
    </source>
</reference>
<dbReference type="Proteomes" id="UP000011096">
    <property type="component" value="Unassembled WGS sequence"/>
</dbReference>
<organism evidence="1 2">
    <name type="scientific">Colletotrichum fructicola (strain Nara gc5)</name>
    <name type="common">Anthracnose fungus</name>
    <name type="synonym">Colletotrichum gloeosporioides (strain Nara gc5)</name>
    <dbReference type="NCBI Taxonomy" id="1213859"/>
    <lineage>
        <taxon>Eukaryota</taxon>
        <taxon>Fungi</taxon>
        <taxon>Dikarya</taxon>
        <taxon>Ascomycota</taxon>
        <taxon>Pezizomycotina</taxon>
        <taxon>Sordariomycetes</taxon>
        <taxon>Hypocreomycetidae</taxon>
        <taxon>Glomerellales</taxon>
        <taxon>Glomerellaceae</taxon>
        <taxon>Colletotrichum</taxon>
        <taxon>Colletotrichum gloeosporioides species complex</taxon>
    </lineage>
</organism>
<proteinExistence type="predicted"/>
<keyword evidence="2" id="KW-1185">Reference proteome</keyword>
<sequence>MAPLQFVRVIRNGELERFAFGEDSETGEKHDERCVYPEECLVLSKLRENIADEEFGYRYKVLWDGIAAFLQPSDLSNADSIYVYLVQIDRGPLFAGVRYRSEGSSGLESGGLALQFYLPLDTPYGNNFPWPGVGRAYDISESHTSSMLELAKLWLHECTSGTDAYL</sequence>
<dbReference type="EMBL" id="ANPB02000010">
    <property type="protein sequence ID" value="KAF4474890.1"/>
    <property type="molecule type" value="Genomic_DNA"/>
</dbReference>
<evidence type="ECO:0000313" key="2">
    <source>
        <dbReference type="Proteomes" id="UP000011096"/>
    </source>
</evidence>
<protein>
    <submittedName>
        <fullName evidence="1">Uncharacterized protein</fullName>
    </submittedName>
</protein>
<dbReference type="AlphaFoldDB" id="A0A7J6IEP8"/>